<dbReference type="Proteomes" id="UP000286974">
    <property type="component" value="Unassembled WGS sequence"/>
</dbReference>
<comment type="caution">
    <text evidence="1">The sequence shown here is derived from an EMBL/GenBank/DDBJ whole genome shotgun (WGS) entry which is preliminary data.</text>
</comment>
<evidence type="ECO:0000313" key="2">
    <source>
        <dbReference type="Proteomes" id="UP000286974"/>
    </source>
</evidence>
<sequence length="73" mass="8295">MRSLKHRLINKVKPTIDDSGLTFLGSWFEQNDNDGNQVFHFGLDYKDAAANVLIHEYYADKSGVITSHQVTLN</sequence>
<proteinExistence type="predicted"/>
<dbReference type="RefSeq" id="WP_125008066.1">
    <property type="nucleotide sequence ID" value="NZ_BEXA01000002.1"/>
</dbReference>
<organism evidence="1 2">
    <name type="scientific">Lentilactobacillus kosonis</name>
    <dbReference type="NCBI Taxonomy" id="2810561"/>
    <lineage>
        <taxon>Bacteria</taxon>
        <taxon>Bacillati</taxon>
        <taxon>Bacillota</taxon>
        <taxon>Bacilli</taxon>
        <taxon>Lactobacillales</taxon>
        <taxon>Lactobacillaceae</taxon>
        <taxon>Lentilactobacillus</taxon>
    </lineage>
</organism>
<name>A0A401FK99_9LACO</name>
<dbReference type="EMBL" id="BEXA01000002">
    <property type="protein sequence ID" value="GAY72820.1"/>
    <property type="molecule type" value="Genomic_DNA"/>
</dbReference>
<reference evidence="1 2" key="1">
    <citation type="submission" date="2017-11" db="EMBL/GenBank/DDBJ databases">
        <title>Draft Genome Sequence of Lactobacillus curieae NBRC 111893 isolated from Koso, a Japanese sugar-Vegetable Fermented Beverage.</title>
        <authorList>
            <person name="Chiou T.Y."/>
            <person name="Oshima K."/>
            <person name="Suda W."/>
            <person name="Hattori M."/>
            <person name="Takahashi T."/>
        </authorList>
    </citation>
    <scope>NUCLEOTIDE SEQUENCE [LARGE SCALE GENOMIC DNA]</scope>
    <source>
        <strain evidence="1 2">NBRC111893</strain>
    </source>
</reference>
<protein>
    <submittedName>
        <fullName evidence="1">Uncharacterized protein</fullName>
    </submittedName>
</protein>
<gene>
    <name evidence="1" type="ORF">NBRC111893_966</name>
</gene>
<evidence type="ECO:0000313" key="1">
    <source>
        <dbReference type="EMBL" id="GAY72820.1"/>
    </source>
</evidence>
<accession>A0A401FK99</accession>
<keyword evidence="2" id="KW-1185">Reference proteome</keyword>
<dbReference type="OrthoDB" id="9877351at2"/>
<dbReference type="AlphaFoldDB" id="A0A401FK99"/>